<gene>
    <name evidence="4" type="ORF">CYJ57_04050</name>
</gene>
<feature type="domain" description="Beta-lactamase class A catalytic" evidence="3">
    <location>
        <begin position="128"/>
        <end position="329"/>
    </location>
</feature>
<dbReference type="EMBL" id="PKHE01000007">
    <property type="protein sequence ID" value="PKY89543.1"/>
    <property type="molecule type" value="Genomic_DNA"/>
</dbReference>
<dbReference type="GO" id="GO:0030655">
    <property type="term" value="P:beta-lactam antibiotic catabolic process"/>
    <property type="evidence" value="ECO:0007669"/>
    <property type="project" value="InterPro"/>
</dbReference>
<evidence type="ECO:0000256" key="1">
    <source>
        <dbReference type="SAM" id="MobiDB-lite"/>
    </source>
</evidence>
<sequence>MNPKNKKNLIGLGVAFIFALLLYIIYINRNNQPGNHPTAVITETVEITTTESIDTSDSNQQRQSVETSEESTTVSSDSVAVRFDPNIYRTDLIQEYGKDQFDVSEYDTVDELIEQLVTDYQVDFNQVGISFYNLKDDHYYGYNDNNFIVAASTAKIPVVMAFIDLINQGQYDYETELLYNDYFNYEGGGNIANSPAQASYSIADLMAEAIRHSDNTAWYTLVFNYPNNFGGVANYILQKTGNYNIPEYFYMDNYGSAYLYFQLLYIVATQPEYDYLVQLMRETDPPQLFTSFIHTDVLANKYGRVDGEINDVAIYYENDQPQYILTAFTTNVPGADHLLEDLSLYVNLWYRDHYILN</sequence>
<dbReference type="InterPro" id="IPR045155">
    <property type="entry name" value="Beta-lactam_cat"/>
</dbReference>
<dbReference type="PANTHER" id="PTHR35333">
    <property type="entry name" value="BETA-LACTAMASE"/>
    <property type="match status" value="1"/>
</dbReference>
<dbReference type="RefSeq" id="WP_101954174.1">
    <property type="nucleotide sequence ID" value="NZ_PKHE01000007.1"/>
</dbReference>
<comment type="caution">
    <text evidence="4">The sequence shown here is derived from an EMBL/GenBank/DDBJ whole genome shotgun (WGS) entry which is preliminary data.</text>
</comment>
<dbReference type="InterPro" id="IPR012338">
    <property type="entry name" value="Beta-lactam/transpept-like"/>
</dbReference>
<dbReference type="OrthoDB" id="2134071at2"/>
<organism evidence="4 5">
    <name type="scientific">Falseniella ignava</name>
    <dbReference type="NCBI Taxonomy" id="137730"/>
    <lineage>
        <taxon>Bacteria</taxon>
        <taxon>Bacillati</taxon>
        <taxon>Bacillota</taxon>
        <taxon>Bacilli</taxon>
        <taxon>Lactobacillales</taxon>
        <taxon>Aerococcaceae</taxon>
        <taxon>Falseniella</taxon>
    </lineage>
</organism>
<dbReference type="PANTHER" id="PTHR35333:SF3">
    <property type="entry name" value="BETA-LACTAMASE-TYPE TRANSPEPTIDASE FOLD CONTAINING PROTEIN"/>
    <property type="match status" value="1"/>
</dbReference>
<dbReference type="GO" id="GO:0046677">
    <property type="term" value="P:response to antibiotic"/>
    <property type="evidence" value="ECO:0007669"/>
    <property type="project" value="InterPro"/>
</dbReference>
<dbReference type="AlphaFoldDB" id="A0A2I1K1Q3"/>
<dbReference type="SUPFAM" id="SSF56601">
    <property type="entry name" value="beta-lactamase/transpeptidase-like"/>
    <property type="match status" value="1"/>
</dbReference>
<evidence type="ECO:0000313" key="4">
    <source>
        <dbReference type="EMBL" id="PKY89543.1"/>
    </source>
</evidence>
<evidence type="ECO:0000259" key="3">
    <source>
        <dbReference type="Pfam" id="PF13354"/>
    </source>
</evidence>
<protein>
    <recommendedName>
        <fullName evidence="3">Beta-lactamase class A catalytic domain-containing protein</fullName>
    </recommendedName>
</protein>
<accession>A0A2I1K1Q3</accession>
<keyword evidence="2" id="KW-0472">Membrane</keyword>
<keyword evidence="2" id="KW-0812">Transmembrane</keyword>
<dbReference type="Gene3D" id="3.40.710.10">
    <property type="entry name" value="DD-peptidase/beta-lactamase superfamily"/>
    <property type="match status" value="1"/>
</dbReference>
<dbReference type="Pfam" id="PF13354">
    <property type="entry name" value="Beta-lactamase2"/>
    <property type="match status" value="1"/>
</dbReference>
<keyword evidence="2" id="KW-1133">Transmembrane helix</keyword>
<feature type="transmembrane region" description="Helical" evidence="2">
    <location>
        <begin position="9"/>
        <end position="27"/>
    </location>
</feature>
<feature type="region of interest" description="Disordered" evidence="1">
    <location>
        <begin position="51"/>
        <end position="77"/>
    </location>
</feature>
<evidence type="ECO:0000313" key="5">
    <source>
        <dbReference type="Proteomes" id="UP000234384"/>
    </source>
</evidence>
<dbReference type="InterPro" id="IPR000871">
    <property type="entry name" value="Beta-lactam_class-A"/>
</dbReference>
<name>A0A2I1K1Q3_9LACT</name>
<dbReference type="Proteomes" id="UP000234384">
    <property type="component" value="Unassembled WGS sequence"/>
</dbReference>
<proteinExistence type="predicted"/>
<dbReference type="GO" id="GO:0008800">
    <property type="term" value="F:beta-lactamase activity"/>
    <property type="evidence" value="ECO:0007669"/>
    <property type="project" value="InterPro"/>
</dbReference>
<reference evidence="4 5" key="1">
    <citation type="submission" date="2017-12" db="EMBL/GenBank/DDBJ databases">
        <title>Phylogenetic diversity of female urinary microbiome.</title>
        <authorList>
            <person name="Thomas-White K."/>
            <person name="Wolfe A.J."/>
        </authorList>
    </citation>
    <scope>NUCLEOTIDE SEQUENCE [LARGE SCALE GENOMIC DNA]</scope>
    <source>
        <strain evidence="4 5">UMB0898</strain>
    </source>
</reference>
<evidence type="ECO:0000256" key="2">
    <source>
        <dbReference type="SAM" id="Phobius"/>
    </source>
</evidence>